<keyword evidence="2" id="KW-0902">Two-component regulatory system</keyword>
<keyword evidence="3" id="KW-0805">Transcription regulation</keyword>
<protein>
    <submittedName>
        <fullName evidence="9">Two component response regulator PilR</fullName>
    </submittedName>
</protein>
<dbReference type="InterPro" id="IPR000792">
    <property type="entry name" value="Tscrpt_reg_LuxR_C"/>
</dbReference>
<accession>A0A0W0Z332</accession>
<evidence type="ECO:0000259" key="7">
    <source>
        <dbReference type="PROSITE" id="PS50043"/>
    </source>
</evidence>
<dbReference type="PANTHER" id="PTHR44688:SF16">
    <property type="entry name" value="DNA-BINDING TRANSCRIPTIONAL ACTIVATOR DEVR_DOSR"/>
    <property type="match status" value="1"/>
</dbReference>
<dbReference type="InterPro" id="IPR036388">
    <property type="entry name" value="WH-like_DNA-bd_sf"/>
</dbReference>
<dbReference type="Gene3D" id="3.40.50.2300">
    <property type="match status" value="1"/>
</dbReference>
<evidence type="ECO:0000313" key="10">
    <source>
        <dbReference type="Proteomes" id="UP000054703"/>
    </source>
</evidence>
<evidence type="ECO:0000256" key="5">
    <source>
        <dbReference type="ARBA" id="ARBA00023163"/>
    </source>
</evidence>
<dbReference type="AlphaFoldDB" id="A0A0W0Z332"/>
<name>A0A0W0Z332_9GAMM</name>
<feature type="domain" description="HTH luxR-type" evidence="7">
    <location>
        <begin position="135"/>
        <end position="200"/>
    </location>
</feature>
<dbReference type="Gene3D" id="1.10.10.10">
    <property type="entry name" value="Winged helix-like DNA-binding domain superfamily/Winged helix DNA-binding domain"/>
    <property type="match status" value="1"/>
</dbReference>
<dbReference type="CDD" id="cd06170">
    <property type="entry name" value="LuxR_C_like"/>
    <property type="match status" value="1"/>
</dbReference>
<evidence type="ECO:0000313" key="9">
    <source>
        <dbReference type="EMBL" id="KTD63546.1"/>
    </source>
</evidence>
<evidence type="ECO:0000259" key="8">
    <source>
        <dbReference type="PROSITE" id="PS50110"/>
    </source>
</evidence>
<dbReference type="SUPFAM" id="SSF46894">
    <property type="entry name" value="C-terminal effector domain of the bipartite response regulators"/>
    <property type="match status" value="1"/>
</dbReference>
<dbReference type="PANTHER" id="PTHR44688">
    <property type="entry name" value="DNA-BINDING TRANSCRIPTIONAL ACTIVATOR DEVR_DOSR"/>
    <property type="match status" value="1"/>
</dbReference>
<dbReference type="SMART" id="SM00421">
    <property type="entry name" value="HTH_LUXR"/>
    <property type="match status" value="1"/>
</dbReference>
<dbReference type="Pfam" id="PF00196">
    <property type="entry name" value="GerE"/>
    <property type="match status" value="1"/>
</dbReference>
<evidence type="ECO:0000256" key="6">
    <source>
        <dbReference type="PROSITE-ProRule" id="PRU00169"/>
    </source>
</evidence>
<keyword evidence="5" id="KW-0804">Transcription</keyword>
<keyword evidence="10" id="KW-1185">Reference proteome</keyword>
<dbReference type="CDD" id="cd17537">
    <property type="entry name" value="REC_FixJ"/>
    <property type="match status" value="1"/>
</dbReference>
<evidence type="ECO:0000256" key="4">
    <source>
        <dbReference type="ARBA" id="ARBA00023125"/>
    </source>
</evidence>
<dbReference type="Pfam" id="PF00072">
    <property type="entry name" value="Response_reg"/>
    <property type="match status" value="1"/>
</dbReference>
<gene>
    <name evidence="9" type="primary">pilR</name>
    <name evidence="9" type="ORF">Lsan_0979</name>
</gene>
<dbReference type="FunFam" id="3.40.50.2300:FF:000018">
    <property type="entry name" value="DNA-binding transcriptional regulator NtrC"/>
    <property type="match status" value="1"/>
</dbReference>
<dbReference type="STRING" id="45074.Lsan_0979"/>
<dbReference type="InterPro" id="IPR016032">
    <property type="entry name" value="Sig_transdc_resp-reg_C-effctor"/>
</dbReference>
<organism evidence="9 10">
    <name type="scientific">Legionella santicrucis</name>
    <dbReference type="NCBI Taxonomy" id="45074"/>
    <lineage>
        <taxon>Bacteria</taxon>
        <taxon>Pseudomonadati</taxon>
        <taxon>Pseudomonadota</taxon>
        <taxon>Gammaproteobacteria</taxon>
        <taxon>Legionellales</taxon>
        <taxon>Legionellaceae</taxon>
        <taxon>Legionella</taxon>
    </lineage>
</organism>
<sequence length="212" mass="24287">MPFNNSTVYIVDDDPQICKSFRWLFESVNLNVETYENAKNFLDNYNESQNGCLIIDVRMPIMSGIEVLEHLNTKNNQLAVIVITGYGDIPMAVRAMKAGAYDFILKPVNHQNLLEVTQKCLKKNHFNIPRSQSDFNGRINSLTKREKQIMDLVVEGKLNKQIAYELNISISTVEAHRAKVMKKMQAKTLADLIKINLIHINQIDSSELKNIY</sequence>
<feature type="modified residue" description="4-aspartylphosphate" evidence="6">
    <location>
        <position position="56"/>
    </location>
</feature>
<dbReference type="PROSITE" id="PS50043">
    <property type="entry name" value="HTH_LUXR_2"/>
    <property type="match status" value="1"/>
</dbReference>
<dbReference type="GO" id="GO:0000160">
    <property type="term" value="P:phosphorelay signal transduction system"/>
    <property type="evidence" value="ECO:0007669"/>
    <property type="project" value="UniProtKB-KW"/>
</dbReference>
<evidence type="ECO:0000256" key="1">
    <source>
        <dbReference type="ARBA" id="ARBA00022553"/>
    </source>
</evidence>
<dbReference type="InterPro" id="IPR001789">
    <property type="entry name" value="Sig_transdc_resp-reg_receiver"/>
</dbReference>
<dbReference type="EMBL" id="LNYU01000024">
    <property type="protein sequence ID" value="KTD63546.1"/>
    <property type="molecule type" value="Genomic_DNA"/>
</dbReference>
<dbReference type="Proteomes" id="UP000054703">
    <property type="component" value="Unassembled WGS sequence"/>
</dbReference>
<dbReference type="OrthoDB" id="9802186at2"/>
<reference evidence="9 10" key="1">
    <citation type="submission" date="2015-11" db="EMBL/GenBank/DDBJ databases">
        <title>Genomic analysis of 38 Legionella species identifies large and diverse effector repertoires.</title>
        <authorList>
            <person name="Burstein D."/>
            <person name="Amaro F."/>
            <person name="Zusman T."/>
            <person name="Lifshitz Z."/>
            <person name="Cohen O."/>
            <person name="Gilbert J.A."/>
            <person name="Pupko T."/>
            <person name="Shuman H.A."/>
            <person name="Segal G."/>
        </authorList>
    </citation>
    <scope>NUCLEOTIDE SEQUENCE [LARGE SCALE GENOMIC DNA]</scope>
    <source>
        <strain evidence="9 10">SC-63-C7</strain>
    </source>
</reference>
<evidence type="ECO:0000256" key="2">
    <source>
        <dbReference type="ARBA" id="ARBA00023012"/>
    </source>
</evidence>
<dbReference type="RefSeq" id="WP_058513411.1">
    <property type="nucleotide sequence ID" value="NZ_CAAAIH010000022.1"/>
</dbReference>
<dbReference type="InterPro" id="IPR011006">
    <property type="entry name" value="CheY-like_superfamily"/>
</dbReference>
<proteinExistence type="predicted"/>
<keyword evidence="4" id="KW-0238">DNA-binding</keyword>
<dbReference type="SMART" id="SM00448">
    <property type="entry name" value="REC"/>
    <property type="match status" value="1"/>
</dbReference>
<dbReference type="PROSITE" id="PS50110">
    <property type="entry name" value="RESPONSE_REGULATORY"/>
    <property type="match status" value="1"/>
</dbReference>
<dbReference type="GO" id="GO:0006355">
    <property type="term" value="P:regulation of DNA-templated transcription"/>
    <property type="evidence" value="ECO:0007669"/>
    <property type="project" value="InterPro"/>
</dbReference>
<feature type="domain" description="Response regulatory" evidence="8">
    <location>
        <begin position="7"/>
        <end position="121"/>
    </location>
</feature>
<keyword evidence="1 6" id="KW-0597">Phosphoprotein</keyword>
<dbReference type="GO" id="GO:0003677">
    <property type="term" value="F:DNA binding"/>
    <property type="evidence" value="ECO:0007669"/>
    <property type="project" value="UniProtKB-KW"/>
</dbReference>
<dbReference type="SUPFAM" id="SSF52172">
    <property type="entry name" value="CheY-like"/>
    <property type="match status" value="1"/>
</dbReference>
<evidence type="ECO:0000256" key="3">
    <source>
        <dbReference type="ARBA" id="ARBA00023015"/>
    </source>
</evidence>
<dbReference type="PATRIC" id="fig|45074.5.peg.1034"/>
<dbReference type="PRINTS" id="PR00038">
    <property type="entry name" value="HTHLUXR"/>
</dbReference>
<comment type="caution">
    <text evidence="9">The sequence shown here is derived from an EMBL/GenBank/DDBJ whole genome shotgun (WGS) entry which is preliminary data.</text>
</comment>